<dbReference type="PROSITE" id="PS50089">
    <property type="entry name" value="ZF_RING_2"/>
    <property type="match status" value="1"/>
</dbReference>
<name>A0AAV1S6I3_9ROSI</name>
<dbReference type="PANTHER" id="PTHR46539:SF2">
    <property type="entry name" value="RING-H2 FINGER PROTEIN ATL43"/>
    <property type="match status" value="1"/>
</dbReference>
<organism evidence="12 13">
    <name type="scientific">Dovyalis caffra</name>
    <dbReference type="NCBI Taxonomy" id="77055"/>
    <lineage>
        <taxon>Eukaryota</taxon>
        <taxon>Viridiplantae</taxon>
        <taxon>Streptophyta</taxon>
        <taxon>Embryophyta</taxon>
        <taxon>Tracheophyta</taxon>
        <taxon>Spermatophyta</taxon>
        <taxon>Magnoliopsida</taxon>
        <taxon>eudicotyledons</taxon>
        <taxon>Gunneridae</taxon>
        <taxon>Pentapetalae</taxon>
        <taxon>rosids</taxon>
        <taxon>fabids</taxon>
        <taxon>Malpighiales</taxon>
        <taxon>Salicaceae</taxon>
        <taxon>Flacourtieae</taxon>
        <taxon>Dovyalis</taxon>
    </lineage>
</organism>
<evidence type="ECO:0000313" key="13">
    <source>
        <dbReference type="Proteomes" id="UP001314170"/>
    </source>
</evidence>
<dbReference type="GO" id="GO:0008270">
    <property type="term" value="F:zinc ion binding"/>
    <property type="evidence" value="ECO:0007669"/>
    <property type="project" value="UniProtKB-KW"/>
</dbReference>
<sequence length="174" mass="18805">MRHGVYHIPFTPPPVHCPAPSPTPLNFNPTTTNAAATSGHDMLISVFLALFLPCAGMSAVFIVYICLLWYAANNQPEIPLPVKTVTEKGLSPSELEKLPKVTGKELVLGTECAVCLDDIESEQVARMVPGCNHGFHLECADTWLSKHSACPVCRAKLDALFFSSSTPAQENNPC</sequence>
<dbReference type="EMBL" id="CAWUPB010001173">
    <property type="protein sequence ID" value="CAK7346126.1"/>
    <property type="molecule type" value="Genomic_DNA"/>
</dbReference>
<proteinExistence type="inferred from homology"/>
<evidence type="ECO:0000256" key="5">
    <source>
        <dbReference type="ARBA" id="ARBA00022833"/>
    </source>
</evidence>
<dbReference type="PANTHER" id="PTHR46539">
    <property type="entry name" value="E3 UBIQUITIN-PROTEIN LIGASE ATL42"/>
    <property type="match status" value="1"/>
</dbReference>
<keyword evidence="6 10" id="KW-1133">Transmembrane helix</keyword>
<keyword evidence="2 10" id="KW-0812">Transmembrane</keyword>
<keyword evidence="5" id="KW-0862">Zinc</keyword>
<dbReference type="Pfam" id="PF13639">
    <property type="entry name" value="zf-RING_2"/>
    <property type="match status" value="1"/>
</dbReference>
<dbReference type="GO" id="GO:0016020">
    <property type="term" value="C:membrane"/>
    <property type="evidence" value="ECO:0007669"/>
    <property type="project" value="UniProtKB-SubCell"/>
</dbReference>
<reference evidence="12 13" key="1">
    <citation type="submission" date="2024-01" db="EMBL/GenBank/DDBJ databases">
        <authorList>
            <person name="Waweru B."/>
        </authorList>
    </citation>
    <scope>NUCLEOTIDE SEQUENCE [LARGE SCALE GENOMIC DNA]</scope>
</reference>
<keyword evidence="4 9" id="KW-0863">Zinc-finger</keyword>
<keyword evidence="13" id="KW-1185">Reference proteome</keyword>
<dbReference type="SMART" id="SM00184">
    <property type="entry name" value="RING"/>
    <property type="match status" value="1"/>
</dbReference>
<protein>
    <recommendedName>
        <fullName evidence="11">RING-type domain-containing protein</fullName>
    </recommendedName>
</protein>
<evidence type="ECO:0000256" key="9">
    <source>
        <dbReference type="PROSITE-ProRule" id="PRU00175"/>
    </source>
</evidence>
<evidence type="ECO:0000256" key="10">
    <source>
        <dbReference type="SAM" id="Phobius"/>
    </source>
</evidence>
<evidence type="ECO:0000256" key="7">
    <source>
        <dbReference type="ARBA" id="ARBA00023136"/>
    </source>
</evidence>
<evidence type="ECO:0000313" key="12">
    <source>
        <dbReference type="EMBL" id="CAK7346126.1"/>
    </source>
</evidence>
<dbReference type="InterPro" id="IPR013083">
    <property type="entry name" value="Znf_RING/FYVE/PHD"/>
</dbReference>
<evidence type="ECO:0000256" key="3">
    <source>
        <dbReference type="ARBA" id="ARBA00022723"/>
    </source>
</evidence>
<dbReference type="SUPFAM" id="SSF57850">
    <property type="entry name" value="RING/U-box"/>
    <property type="match status" value="1"/>
</dbReference>
<evidence type="ECO:0000259" key="11">
    <source>
        <dbReference type="PROSITE" id="PS50089"/>
    </source>
</evidence>
<evidence type="ECO:0000256" key="2">
    <source>
        <dbReference type="ARBA" id="ARBA00022692"/>
    </source>
</evidence>
<comment type="similarity">
    <text evidence="8">Belongs to the RING-type zinc finger family. ATL subfamily.</text>
</comment>
<gene>
    <name evidence="12" type="ORF">DCAF_LOCUS18796</name>
</gene>
<feature type="domain" description="RING-type" evidence="11">
    <location>
        <begin position="112"/>
        <end position="154"/>
    </location>
</feature>
<comment type="subcellular location">
    <subcellularLocation>
        <location evidence="1">Membrane</location>
    </subcellularLocation>
</comment>
<accession>A0AAV1S6I3</accession>
<evidence type="ECO:0000256" key="8">
    <source>
        <dbReference type="ARBA" id="ARBA00024209"/>
    </source>
</evidence>
<keyword evidence="3" id="KW-0479">Metal-binding</keyword>
<keyword evidence="7 10" id="KW-0472">Membrane</keyword>
<comment type="caution">
    <text evidence="12">The sequence shown here is derived from an EMBL/GenBank/DDBJ whole genome shotgun (WGS) entry which is preliminary data.</text>
</comment>
<dbReference type="Gene3D" id="3.30.40.10">
    <property type="entry name" value="Zinc/RING finger domain, C3HC4 (zinc finger)"/>
    <property type="match status" value="1"/>
</dbReference>
<evidence type="ECO:0000256" key="4">
    <source>
        <dbReference type="ARBA" id="ARBA00022771"/>
    </source>
</evidence>
<feature type="transmembrane region" description="Helical" evidence="10">
    <location>
        <begin position="46"/>
        <end position="72"/>
    </location>
</feature>
<dbReference type="Proteomes" id="UP001314170">
    <property type="component" value="Unassembled WGS sequence"/>
</dbReference>
<evidence type="ECO:0000256" key="1">
    <source>
        <dbReference type="ARBA" id="ARBA00004370"/>
    </source>
</evidence>
<dbReference type="AlphaFoldDB" id="A0AAV1S6I3"/>
<dbReference type="InterPro" id="IPR001841">
    <property type="entry name" value="Znf_RING"/>
</dbReference>
<evidence type="ECO:0000256" key="6">
    <source>
        <dbReference type="ARBA" id="ARBA00022989"/>
    </source>
</evidence>